<comment type="caution">
    <text evidence="1">The sequence shown here is derived from an EMBL/GenBank/DDBJ whole genome shotgun (WGS) entry which is preliminary data.</text>
</comment>
<protein>
    <submittedName>
        <fullName evidence="1">Uncharacterized protein</fullName>
    </submittedName>
</protein>
<dbReference type="AlphaFoldDB" id="A0A426XGU1"/>
<sequence length="144" mass="15471">MAAIPYGHPAGITLQVIVPTSDCHLCGLVVADRAHGRPPTVCCLYRRLPTGCYPCGLAVDKRRPLQAGCGRELPLRLGHERASLLAGWPQAIALAGSLGRLRQPPPCRWSAAHIRGLAMASHPCRWSSYGQLSPFLAAFAIKTQ</sequence>
<dbReference type="Proteomes" id="UP000287651">
    <property type="component" value="Unassembled WGS sequence"/>
</dbReference>
<evidence type="ECO:0000313" key="2">
    <source>
        <dbReference type="Proteomes" id="UP000287651"/>
    </source>
</evidence>
<dbReference type="EMBL" id="AMZH03020945">
    <property type="protein sequence ID" value="RRT38709.1"/>
    <property type="molecule type" value="Genomic_DNA"/>
</dbReference>
<reference evidence="1 2" key="1">
    <citation type="journal article" date="2014" name="Agronomy (Basel)">
        <title>A Draft Genome Sequence for Ensete ventricosum, the Drought-Tolerant Tree Against Hunger.</title>
        <authorList>
            <person name="Harrison J."/>
            <person name="Moore K.A."/>
            <person name="Paszkiewicz K."/>
            <person name="Jones T."/>
            <person name="Grant M."/>
            <person name="Ambacheew D."/>
            <person name="Muzemil S."/>
            <person name="Studholme D.J."/>
        </authorList>
    </citation>
    <scope>NUCLEOTIDE SEQUENCE [LARGE SCALE GENOMIC DNA]</scope>
</reference>
<name>A0A426XGU1_ENSVE</name>
<organism evidence="1 2">
    <name type="scientific">Ensete ventricosum</name>
    <name type="common">Abyssinian banana</name>
    <name type="synonym">Musa ensete</name>
    <dbReference type="NCBI Taxonomy" id="4639"/>
    <lineage>
        <taxon>Eukaryota</taxon>
        <taxon>Viridiplantae</taxon>
        <taxon>Streptophyta</taxon>
        <taxon>Embryophyta</taxon>
        <taxon>Tracheophyta</taxon>
        <taxon>Spermatophyta</taxon>
        <taxon>Magnoliopsida</taxon>
        <taxon>Liliopsida</taxon>
        <taxon>Zingiberales</taxon>
        <taxon>Musaceae</taxon>
        <taxon>Ensete</taxon>
    </lineage>
</organism>
<evidence type="ECO:0000313" key="1">
    <source>
        <dbReference type="EMBL" id="RRT38709.1"/>
    </source>
</evidence>
<proteinExistence type="predicted"/>
<accession>A0A426XGU1</accession>
<gene>
    <name evidence="1" type="ORF">B296_00054728</name>
</gene>